<dbReference type="GeneID" id="69517769"/>
<dbReference type="PATRIC" id="fig|243230.17.peg.1733"/>
<dbReference type="PaxDb" id="243230-DR_1531"/>
<dbReference type="Proteomes" id="UP000002524">
    <property type="component" value="Chromosome 1"/>
</dbReference>
<dbReference type="AlphaFoldDB" id="Q9RU63"/>
<dbReference type="EMBL" id="AE000513">
    <property type="protein sequence ID" value="AAF11103.1"/>
    <property type="molecule type" value="Genomic_DNA"/>
</dbReference>
<dbReference type="KEGG" id="dra:DR_1531"/>
<dbReference type="InParanoid" id="Q9RU63"/>
<dbReference type="PIR" id="A75384">
    <property type="entry name" value="A75384"/>
</dbReference>
<dbReference type="OrthoDB" id="9908923at2"/>
<dbReference type="EnsemblBacteria" id="AAF11103">
    <property type="protein sequence ID" value="AAF11103"/>
    <property type="gene ID" value="DR_1531"/>
</dbReference>
<organism evidence="1 2">
    <name type="scientific">Deinococcus radiodurans (strain ATCC 13939 / DSM 20539 / JCM 16871 / CCUG 27074 / LMG 4051 / NBRC 15346 / NCIMB 9279 / VKM B-1422 / R1)</name>
    <dbReference type="NCBI Taxonomy" id="243230"/>
    <lineage>
        <taxon>Bacteria</taxon>
        <taxon>Thermotogati</taxon>
        <taxon>Deinococcota</taxon>
        <taxon>Deinococci</taxon>
        <taxon>Deinococcales</taxon>
        <taxon>Deinococcaceae</taxon>
        <taxon>Deinococcus</taxon>
    </lineage>
</organism>
<dbReference type="RefSeq" id="WP_010888170.1">
    <property type="nucleotide sequence ID" value="NC_001263.1"/>
</dbReference>
<proteinExistence type="predicted"/>
<evidence type="ECO:0000313" key="1">
    <source>
        <dbReference type="EMBL" id="AAF11103.1"/>
    </source>
</evidence>
<reference evidence="1 2" key="1">
    <citation type="journal article" date="1999" name="Science">
        <title>Genome sequence of the radioresistant bacterium Deinococcus radiodurans R1.</title>
        <authorList>
            <person name="White O."/>
            <person name="Eisen J.A."/>
            <person name="Heidelberg J.F."/>
            <person name="Hickey E.K."/>
            <person name="Peterson J.D."/>
            <person name="Dodson R.J."/>
            <person name="Haft D.H."/>
            <person name="Gwinn M.L."/>
            <person name="Nelson W.C."/>
            <person name="Richardson D.L."/>
            <person name="Moffat K.S."/>
            <person name="Qin H."/>
            <person name="Jiang L."/>
            <person name="Pamphile W."/>
            <person name="Crosby M."/>
            <person name="Shen M."/>
            <person name="Vamathevan J.J."/>
            <person name="Lam P."/>
            <person name="McDonald L."/>
            <person name="Utterback T."/>
            <person name="Zalewski C."/>
            <person name="Makarova K.S."/>
            <person name="Aravind L."/>
            <person name="Daly M.J."/>
            <person name="Minton K.W."/>
            <person name="Fleischmann R.D."/>
            <person name="Ketchum K.A."/>
            <person name="Nelson K.E."/>
            <person name="Salzberg S."/>
            <person name="Smith H.O."/>
            <person name="Venter J.C."/>
            <person name="Fraser C.M."/>
        </authorList>
    </citation>
    <scope>NUCLEOTIDE SEQUENCE [LARGE SCALE GENOMIC DNA]</scope>
    <source>
        <strain evidence="2">ATCC 13939 / DSM 20539 / JCM 16871 / LMG 4051 / NBRC 15346 / NCIMB 9279 / R1 / VKM B-1422</strain>
    </source>
</reference>
<protein>
    <submittedName>
        <fullName evidence="1">Uncharacterized protein</fullName>
    </submittedName>
</protein>
<keyword evidence="2" id="KW-1185">Reference proteome</keyword>
<sequence length="81" mass="8886">MTRLLVNVELDEQGQPVFQLTPAQLAKLGLSGSAVHVARWEVAAQEAAQPAQSPFRRYVGIAPPLEGGSVEYHRQQLGYEE</sequence>
<dbReference type="HOGENOM" id="CLU_2568185_0_0_0"/>
<name>Q9RU63_DEIRA</name>
<accession>Q9RU63</accession>
<dbReference type="STRING" id="243230.DR_1531"/>
<evidence type="ECO:0000313" key="2">
    <source>
        <dbReference type="Proteomes" id="UP000002524"/>
    </source>
</evidence>
<gene>
    <name evidence="1" type="ordered locus">DR_1531</name>
</gene>